<dbReference type="GO" id="GO:0004016">
    <property type="term" value="F:adenylate cyclase activity"/>
    <property type="evidence" value="ECO:0007669"/>
    <property type="project" value="UniProtKB-ARBA"/>
</dbReference>
<dbReference type="PRINTS" id="PR00111">
    <property type="entry name" value="ABHYDROLASE"/>
</dbReference>
<keyword evidence="2" id="KW-0378">Hydrolase</keyword>
<dbReference type="InterPro" id="IPR000073">
    <property type="entry name" value="AB_hydrolase_1"/>
</dbReference>
<feature type="domain" description="Guanylate cyclase" evidence="1">
    <location>
        <begin position="7"/>
        <end position="114"/>
    </location>
</feature>
<dbReference type="GO" id="GO:0009190">
    <property type="term" value="P:cyclic nucleotide biosynthetic process"/>
    <property type="evidence" value="ECO:0007669"/>
    <property type="project" value="InterPro"/>
</dbReference>
<dbReference type="AlphaFoldDB" id="A0A927D673"/>
<gene>
    <name evidence="2" type="ORF">H9Q16_18250</name>
</gene>
<dbReference type="Proteomes" id="UP000635142">
    <property type="component" value="Unassembled WGS sequence"/>
</dbReference>
<dbReference type="GO" id="GO:0035556">
    <property type="term" value="P:intracellular signal transduction"/>
    <property type="evidence" value="ECO:0007669"/>
    <property type="project" value="InterPro"/>
</dbReference>
<dbReference type="PANTHER" id="PTHR43433:SF8">
    <property type="entry name" value="BIFUNCTIONAL LIPASE_ADENYLATE CYCLASE LIPJ"/>
    <property type="match status" value="1"/>
</dbReference>
<dbReference type="EMBL" id="JACTAG010000003">
    <property type="protein sequence ID" value="MBD3665883.1"/>
    <property type="molecule type" value="Genomic_DNA"/>
</dbReference>
<proteinExistence type="predicted"/>
<dbReference type="InterPro" id="IPR001054">
    <property type="entry name" value="A/G_cyclase"/>
</dbReference>
<dbReference type="InterPro" id="IPR050471">
    <property type="entry name" value="AB_hydrolase"/>
</dbReference>
<dbReference type="Gene3D" id="3.40.50.1820">
    <property type="entry name" value="alpha/beta hydrolase"/>
    <property type="match status" value="1"/>
</dbReference>
<evidence type="ECO:0000313" key="3">
    <source>
        <dbReference type="Proteomes" id="UP000635142"/>
    </source>
</evidence>
<dbReference type="Pfam" id="PF00561">
    <property type="entry name" value="Abhydrolase_1"/>
    <property type="match status" value="1"/>
</dbReference>
<evidence type="ECO:0000313" key="2">
    <source>
        <dbReference type="EMBL" id="MBD3665883.1"/>
    </source>
</evidence>
<dbReference type="PROSITE" id="PS50125">
    <property type="entry name" value="GUANYLATE_CYCLASE_2"/>
    <property type="match status" value="1"/>
</dbReference>
<dbReference type="InterPro" id="IPR029058">
    <property type="entry name" value="AB_hydrolase_fold"/>
</dbReference>
<dbReference type="RefSeq" id="WP_191076918.1">
    <property type="nucleotide sequence ID" value="NZ_JACTAG010000003.1"/>
</dbReference>
<dbReference type="SUPFAM" id="SSF55073">
    <property type="entry name" value="Nucleotide cyclase"/>
    <property type="match status" value="1"/>
</dbReference>
<sequence>MTRRIAAILSLDVAGFGQMMETDGDQTMRQLNEVLRKVVRPVVKQQGGSIVKLMGDGLLAEFPAVGDAIRATRSIQVQMRDYAVRMRAGVHVGDITVSGNDVFGDAVNIAARLQSAAQPGNGLISRLAVDLAGGSLGADVTLKREGALRLKGIADAVDAFSLDLSGGRAAKKLAAYQRAQDIRFAASHDGVKLAWTAVGDGPPLVKAPNWISHLELDWQSLNGGWLAELADRYRVVRFDQRGNGLSDRDVPALSLDHFVSDLKAIYDAAGIERAPLFCKSQGAAIGAAFAARYPERVSGIIAMGAFREGPLVRAEPRHVELTAALDAMARVGWDDDYPSVRDHFASVLAPDVSPDDQRRFATIMQESITAEAFAQFRESVGHLSVRDILPKVRCPVLVLHARGDRMHPVEQGRSFAAGISDSRFVALPSRNHVMPAFDPAWPQALTLIEEFLAKVNR</sequence>
<reference evidence="2" key="1">
    <citation type="submission" date="2020-08" db="EMBL/GenBank/DDBJ databases">
        <title>Sulfitobacter aestuariivivens sp. nov., isolated from a tidal flat.</title>
        <authorList>
            <person name="Park S."/>
            <person name="Yoon J.-H."/>
        </authorList>
    </citation>
    <scope>NUCLEOTIDE SEQUENCE</scope>
    <source>
        <strain evidence="2">TSTF-M16</strain>
    </source>
</reference>
<dbReference type="SUPFAM" id="SSF53474">
    <property type="entry name" value="alpha/beta-Hydrolases"/>
    <property type="match status" value="1"/>
</dbReference>
<organism evidence="2 3">
    <name type="scientific">Sulfitobacter aestuariivivens</name>
    <dbReference type="NCBI Taxonomy" id="2766981"/>
    <lineage>
        <taxon>Bacteria</taxon>
        <taxon>Pseudomonadati</taxon>
        <taxon>Pseudomonadota</taxon>
        <taxon>Alphaproteobacteria</taxon>
        <taxon>Rhodobacterales</taxon>
        <taxon>Roseobacteraceae</taxon>
        <taxon>Sulfitobacter</taxon>
    </lineage>
</organism>
<evidence type="ECO:0000259" key="1">
    <source>
        <dbReference type="PROSITE" id="PS50125"/>
    </source>
</evidence>
<accession>A0A927D673</accession>
<dbReference type="GO" id="GO:0016787">
    <property type="term" value="F:hydrolase activity"/>
    <property type="evidence" value="ECO:0007669"/>
    <property type="project" value="UniProtKB-KW"/>
</dbReference>
<dbReference type="Pfam" id="PF00211">
    <property type="entry name" value="Guanylate_cyc"/>
    <property type="match status" value="1"/>
</dbReference>
<dbReference type="CDD" id="cd07302">
    <property type="entry name" value="CHD"/>
    <property type="match status" value="1"/>
</dbReference>
<dbReference type="PANTHER" id="PTHR43433">
    <property type="entry name" value="HYDROLASE, ALPHA/BETA FOLD FAMILY PROTEIN"/>
    <property type="match status" value="1"/>
</dbReference>
<dbReference type="InterPro" id="IPR029787">
    <property type="entry name" value="Nucleotide_cyclase"/>
</dbReference>
<name>A0A927D673_9RHOB</name>
<comment type="caution">
    <text evidence="2">The sequence shown here is derived from an EMBL/GenBank/DDBJ whole genome shotgun (WGS) entry which is preliminary data.</text>
</comment>
<keyword evidence="3" id="KW-1185">Reference proteome</keyword>
<dbReference type="Gene3D" id="3.30.70.1230">
    <property type="entry name" value="Nucleotide cyclase"/>
    <property type="match status" value="1"/>
</dbReference>
<protein>
    <submittedName>
        <fullName evidence="2">Alpha/beta fold hydrolase</fullName>
    </submittedName>
</protein>